<dbReference type="RefSeq" id="WP_148810434.1">
    <property type="nucleotide sequence ID" value="NZ_CP042243.1"/>
</dbReference>
<dbReference type="KEGG" id="crs:FQB35_13820"/>
<dbReference type="InterPro" id="IPR012854">
    <property type="entry name" value="Cu_amine_oxidase-like_N"/>
</dbReference>
<organism evidence="3 4">
    <name type="scientific">Crassaminicella thermophila</name>
    <dbReference type="NCBI Taxonomy" id="2599308"/>
    <lineage>
        <taxon>Bacteria</taxon>
        <taxon>Bacillati</taxon>
        <taxon>Bacillota</taxon>
        <taxon>Clostridia</taxon>
        <taxon>Eubacteriales</taxon>
        <taxon>Clostridiaceae</taxon>
        <taxon>Crassaminicella</taxon>
    </lineage>
</organism>
<gene>
    <name evidence="3" type="ORF">FQB35_13820</name>
</gene>
<protein>
    <recommendedName>
        <fullName evidence="2">Copper amine oxidase-like N-terminal domain-containing protein</fullName>
    </recommendedName>
</protein>
<keyword evidence="4" id="KW-1185">Reference proteome</keyword>
<dbReference type="EMBL" id="CP042243">
    <property type="protein sequence ID" value="QEK13262.1"/>
    <property type="molecule type" value="Genomic_DNA"/>
</dbReference>
<feature type="domain" description="Copper amine oxidase-like N-terminal" evidence="2">
    <location>
        <begin position="40"/>
        <end position="91"/>
    </location>
</feature>
<dbReference type="OrthoDB" id="9780101at2"/>
<dbReference type="InterPro" id="IPR036582">
    <property type="entry name" value="Mao_N_sf"/>
</dbReference>
<evidence type="ECO:0000313" key="4">
    <source>
        <dbReference type="Proteomes" id="UP000324646"/>
    </source>
</evidence>
<feature type="coiled-coil region" evidence="1">
    <location>
        <begin position="94"/>
        <end position="157"/>
    </location>
</feature>
<dbReference type="Pfam" id="PF07833">
    <property type="entry name" value="Cu_amine_oxidN1"/>
    <property type="match status" value="1"/>
</dbReference>
<evidence type="ECO:0000313" key="3">
    <source>
        <dbReference type="EMBL" id="QEK13262.1"/>
    </source>
</evidence>
<dbReference type="SUPFAM" id="SSF55383">
    <property type="entry name" value="Copper amine oxidase, domain N"/>
    <property type="match status" value="1"/>
</dbReference>
<dbReference type="AlphaFoldDB" id="A0A5C0SH05"/>
<keyword evidence="1" id="KW-0175">Coiled coil</keyword>
<accession>A0A5C0SH05</accession>
<evidence type="ECO:0000259" key="2">
    <source>
        <dbReference type="Pfam" id="PF07833"/>
    </source>
</evidence>
<proteinExistence type="predicted"/>
<dbReference type="Proteomes" id="UP000324646">
    <property type="component" value="Chromosome"/>
</dbReference>
<reference evidence="3 4" key="1">
    <citation type="submission" date="2019-07" db="EMBL/GenBank/DDBJ databases">
        <title>Complete genome of Crassaminicella thermophila SY095.</title>
        <authorList>
            <person name="Li X."/>
        </authorList>
    </citation>
    <scope>NUCLEOTIDE SEQUENCE [LARGE SCALE GENOMIC DNA]</scope>
    <source>
        <strain evidence="3 4">SY095</strain>
    </source>
</reference>
<evidence type="ECO:0000256" key="1">
    <source>
        <dbReference type="SAM" id="Coils"/>
    </source>
</evidence>
<name>A0A5C0SH05_CRATE</name>
<sequence length="364" mass="43489">MKKRFILALVLTFIFGTITGTSTGYSEKILAWFYDIKINLDGKPLGFYRQPFIYNGQVYVSLNDIANNMGLGIQWDDENKIMNLSSNGNNLFTINMLQQSLDQKNLEIANLKFQLSQKELELGILRDNKNSSNKSDNKKLNDLEDLLEDDYDTHRNNHRTLGFDNYKLTKYSDEIDVKMYGDFDRTSSYWRYRDESDFEDFIEDICKEIDKEFNKDIEITIYDKDKDKVARYAYDESKDRLTEEYIYGSSNNDLDYLEKKLEDDYDTHRNNHRTLGFNDYKLTKYSNEIDVKMYGDFDRTSSYWKDRDKSDFRDFIEDICKKVHNTFDDKDVKVYVYDKDDSQIARYTYDEDDQDLNTNYEYEN</sequence>